<accession>H1Q4A0</accession>
<dbReference type="EMBL" id="AGWK01000045">
    <property type="protein sequence ID" value="EHO67881.1"/>
    <property type="molecule type" value="Genomic_DNA"/>
</dbReference>
<evidence type="ECO:0008006" key="4">
    <source>
        <dbReference type="Google" id="ProtNLM"/>
    </source>
</evidence>
<evidence type="ECO:0000256" key="1">
    <source>
        <dbReference type="SAM" id="SignalP"/>
    </source>
</evidence>
<protein>
    <recommendedName>
        <fullName evidence="4">DUF4302 domain-containing protein</fullName>
    </recommendedName>
</protein>
<organism evidence="2 3">
    <name type="scientific">Prevotella micans F0438</name>
    <dbReference type="NCBI Taxonomy" id="883158"/>
    <lineage>
        <taxon>Bacteria</taxon>
        <taxon>Pseudomonadati</taxon>
        <taxon>Bacteroidota</taxon>
        <taxon>Bacteroidia</taxon>
        <taxon>Bacteroidales</taxon>
        <taxon>Prevotellaceae</taxon>
        <taxon>Prevotella</taxon>
    </lineage>
</organism>
<evidence type="ECO:0000313" key="2">
    <source>
        <dbReference type="EMBL" id="EHO67881.1"/>
    </source>
</evidence>
<sequence>MNKIFQLSLLLGASVAFAGCAGEEDNIFSQSAAERLNAASELYSSRLEAQPNGWVMQLYPTTDKEAPFGNGYLVLVDFNKDRSVKAAMNNILSGNMFMEDSSSWEVITDNGPVLTFNTYNKVIHAFSNPEDVPSTGTQDHPKNETGVGIGGDYEFVIVQAPEDASYMLLKGKKRGTYNLLTPMEQGVKYSDYINEMTSFQKQMFPSKIPTFDVIHFGDSIYKMEGADDGIPNIYPYNLDGVLNESFNPFLVTKNGSDYFLRFRDPKVYGTTSVQEFRYNAEKDQFQMVTKNGKDFVVNENFYISGDDPLRFFNETATLAEKLKSWRMTNANGKSESFKTVYDNVAKAFRSKGITLNMLQFKKKDRENFYQIGISFRNGLQTVIVWYDYTYAKDDTGITLNFSAPSSTPAQTLLTRVPEARTLLDIFSQKFTVTREKTAFDLNSIKLVSAMDANQWFVLSLM</sequence>
<dbReference type="AlphaFoldDB" id="H1Q4A0"/>
<dbReference type="InterPro" id="IPR025396">
    <property type="entry name" value="DUF4302"/>
</dbReference>
<proteinExistence type="predicted"/>
<evidence type="ECO:0000313" key="3">
    <source>
        <dbReference type="Proteomes" id="UP000016023"/>
    </source>
</evidence>
<dbReference type="PATRIC" id="fig|883158.3.peg.1737"/>
<dbReference type="RefSeq" id="WP_006953269.1">
    <property type="nucleotide sequence ID" value="NZ_JH594523.1"/>
</dbReference>
<dbReference type="Pfam" id="PF14135">
    <property type="entry name" value="DUF4302"/>
    <property type="match status" value="1"/>
</dbReference>
<keyword evidence="1" id="KW-0732">Signal</keyword>
<keyword evidence="3" id="KW-1185">Reference proteome</keyword>
<feature type="signal peptide" evidence="1">
    <location>
        <begin position="1"/>
        <end position="18"/>
    </location>
</feature>
<feature type="chain" id="PRO_5003552278" description="DUF4302 domain-containing protein" evidence="1">
    <location>
        <begin position="19"/>
        <end position="461"/>
    </location>
</feature>
<comment type="caution">
    <text evidence="2">The sequence shown here is derived from an EMBL/GenBank/DDBJ whole genome shotgun (WGS) entry which is preliminary data.</text>
</comment>
<dbReference type="HOGENOM" id="CLU_592942_0_0_10"/>
<name>H1Q4A0_9BACT</name>
<gene>
    <name evidence="2" type="ORF">HMPREF9140_01738</name>
</gene>
<dbReference type="Proteomes" id="UP000016023">
    <property type="component" value="Unassembled WGS sequence"/>
</dbReference>
<reference evidence="2 3" key="1">
    <citation type="submission" date="2011-12" db="EMBL/GenBank/DDBJ databases">
        <title>The Genome Sequence of Prevotella micans F0438.</title>
        <authorList>
            <consortium name="The Broad Institute Genome Sequencing Platform"/>
            <person name="Earl A."/>
            <person name="Ward D."/>
            <person name="Feldgarden M."/>
            <person name="Gevers D."/>
            <person name="Izard J."/>
            <person name="Baranova O.V."/>
            <person name="Blanton J.M."/>
            <person name="Wade W.G."/>
            <person name="Dewhirst F.E."/>
            <person name="Young S.K."/>
            <person name="Zeng Q."/>
            <person name="Gargeya S."/>
            <person name="Fitzgerald M."/>
            <person name="Haas B."/>
            <person name="Abouelleil A."/>
            <person name="Alvarado L."/>
            <person name="Arachchi H.M."/>
            <person name="Berlin A."/>
            <person name="Chapman S.B."/>
            <person name="Gearin G."/>
            <person name="Goldberg J."/>
            <person name="Griggs A."/>
            <person name="Gujja S."/>
            <person name="Hansen M."/>
            <person name="Heiman D."/>
            <person name="Howarth C."/>
            <person name="Larimer J."/>
            <person name="Lui A."/>
            <person name="MacDonald P.J.P."/>
            <person name="McCowen C."/>
            <person name="Montmayeur A."/>
            <person name="Murphy C."/>
            <person name="Neiman D."/>
            <person name="Pearson M."/>
            <person name="Priest M."/>
            <person name="Roberts A."/>
            <person name="Saif S."/>
            <person name="Shea T."/>
            <person name="Sisk P."/>
            <person name="Stolte C."/>
            <person name="Sykes S."/>
            <person name="Wortman J."/>
            <person name="Nusbaum C."/>
            <person name="Birren B."/>
        </authorList>
    </citation>
    <scope>NUCLEOTIDE SEQUENCE [LARGE SCALE GENOMIC DNA]</scope>
    <source>
        <strain evidence="2 3">F0438</strain>
    </source>
</reference>
<dbReference type="PROSITE" id="PS51257">
    <property type="entry name" value="PROKAR_LIPOPROTEIN"/>
    <property type="match status" value="1"/>
</dbReference>
<dbReference type="STRING" id="883158.HMPREF9140_01738"/>